<dbReference type="STRING" id="1547922.ISF6_3213"/>
<dbReference type="OrthoDB" id="9798485at2"/>
<dbReference type="RefSeq" id="WP_157549073.1">
    <property type="nucleotide sequence ID" value="NZ_BBYR01000045.1"/>
</dbReference>
<organism evidence="1 2">
    <name type="scientific">Piscinibacter sakaiensis</name>
    <name type="common">Ideonella sakaiensis</name>
    <dbReference type="NCBI Taxonomy" id="1547922"/>
    <lineage>
        <taxon>Bacteria</taxon>
        <taxon>Pseudomonadati</taxon>
        <taxon>Pseudomonadota</taxon>
        <taxon>Betaproteobacteria</taxon>
        <taxon>Burkholderiales</taxon>
        <taxon>Sphaerotilaceae</taxon>
        <taxon>Piscinibacter</taxon>
    </lineage>
</organism>
<accession>A0A0K8P3Y4</accession>
<comment type="caution">
    <text evidence="1">The sequence shown here is derived from an EMBL/GenBank/DDBJ whole genome shotgun (WGS) entry which is preliminary data.</text>
</comment>
<protein>
    <recommendedName>
        <fullName evidence="3">Ribbon-helix-helix protein CopG domain-containing protein</fullName>
    </recommendedName>
</protein>
<reference evidence="1 2" key="2">
    <citation type="journal article" date="2016" name="Science">
        <title>A bacterium that degrades and assimilates poly(ethylene terephthalate).</title>
        <authorList>
            <person name="Yoshida S."/>
            <person name="Hiraga K."/>
            <person name="Takehana T."/>
            <person name="Taniguchi I."/>
            <person name="Yamaji H."/>
            <person name="Maeda Y."/>
            <person name="Toyohara K."/>
            <person name="Miyamoto K."/>
            <person name="Kimura Y."/>
            <person name="Oda K."/>
        </authorList>
    </citation>
    <scope>NUCLEOTIDE SEQUENCE [LARGE SCALE GENOMIC DNA]</scope>
    <source>
        <strain evidence="2">NBRC 110686 / TISTR 2288 / 201-F6</strain>
    </source>
</reference>
<evidence type="ECO:0000313" key="2">
    <source>
        <dbReference type="Proteomes" id="UP000037660"/>
    </source>
</evidence>
<evidence type="ECO:0000313" key="1">
    <source>
        <dbReference type="EMBL" id="GAP37358.1"/>
    </source>
</evidence>
<keyword evidence="2" id="KW-1185">Reference proteome</keyword>
<dbReference type="AlphaFoldDB" id="A0A0K8P3Y4"/>
<proteinExistence type="predicted"/>
<gene>
    <name evidence="1" type="ORF">ISF6_3213</name>
</gene>
<dbReference type="EMBL" id="BBYR01000045">
    <property type="protein sequence ID" value="GAP37358.1"/>
    <property type="molecule type" value="Genomic_DNA"/>
</dbReference>
<name>A0A0K8P3Y4_PISS1</name>
<sequence>MDDDPLSTLSRPANPDREIVEVRVKLQPEFVAVLDACAGNLALDRTALIRRWLKERLLEEQRGAIRIANASRGNTALADLPDTELQ</sequence>
<dbReference type="Proteomes" id="UP000037660">
    <property type="component" value="Unassembled WGS sequence"/>
</dbReference>
<reference evidence="2" key="1">
    <citation type="submission" date="2015-07" db="EMBL/GenBank/DDBJ databases">
        <title>Discovery of a poly(ethylene terephthalate assimilation.</title>
        <authorList>
            <person name="Yoshida S."/>
            <person name="Hiraga K."/>
            <person name="Takehana T."/>
            <person name="Taniguchi I."/>
            <person name="Yamaji H."/>
            <person name="Maeda Y."/>
            <person name="Toyohara K."/>
            <person name="Miyamoto K."/>
            <person name="Kimura Y."/>
            <person name="Oda K."/>
        </authorList>
    </citation>
    <scope>NUCLEOTIDE SEQUENCE [LARGE SCALE GENOMIC DNA]</scope>
    <source>
        <strain evidence="2">NBRC 110686 / TISTR 2288 / 201-F6</strain>
    </source>
</reference>
<evidence type="ECO:0008006" key="3">
    <source>
        <dbReference type="Google" id="ProtNLM"/>
    </source>
</evidence>